<accession>A0A1H8CKQ0</accession>
<evidence type="ECO:0000313" key="4">
    <source>
        <dbReference type="Proteomes" id="UP000199158"/>
    </source>
</evidence>
<dbReference type="EMBL" id="FOCG01000002">
    <property type="protein sequence ID" value="SEM94667.1"/>
    <property type="molecule type" value="Genomic_DNA"/>
</dbReference>
<dbReference type="AlphaFoldDB" id="A0A1H8CKQ0"/>
<protein>
    <submittedName>
        <fullName evidence="3">NADH-FMN oxidoreductase RutF, flavin reductase (DIM6/NTAB) family</fullName>
    </submittedName>
</protein>
<dbReference type="Pfam" id="PF01613">
    <property type="entry name" value="Flavin_Reduct"/>
    <property type="match status" value="1"/>
</dbReference>
<dbReference type="Proteomes" id="UP000199158">
    <property type="component" value="Unassembled WGS sequence"/>
</dbReference>
<dbReference type="SUPFAM" id="SSF50475">
    <property type="entry name" value="FMN-binding split barrel"/>
    <property type="match status" value="1"/>
</dbReference>
<dbReference type="STRING" id="474960.SAMN05216180_2143"/>
<reference evidence="3 4" key="1">
    <citation type="submission" date="2016-10" db="EMBL/GenBank/DDBJ databases">
        <authorList>
            <person name="de Groot N.N."/>
        </authorList>
    </citation>
    <scope>NUCLEOTIDE SEQUENCE [LARGE SCALE GENOMIC DNA]</scope>
    <source>
        <strain evidence="3 4">CGMCC 1.5070</strain>
    </source>
</reference>
<dbReference type="InterPro" id="IPR012349">
    <property type="entry name" value="Split_barrel_FMN-bd"/>
</dbReference>
<sequence length="172" mass="19111">MLDITALFKLSYGIYLITAHDGEKHAGCLVNTVFQITAEPVRVAVSVSKQNQTYDFIKAGGTIAVNVVDEQAASPLLGKFGYRTGREIDKFADTKCHQDVHGDMYIDEGVVSQFSCKVVKEVDMDTHVIFICDVVDSNNVCDGKPMTYAYYREVKKLQSSKYAPTYVNPAKH</sequence>
<evidence type="ECO:0000313" key="3">
    <source>
        <dbReference type="EMBL" id="SEM94667.1"/>
    </source>
</evidence>
<name>A0A1H8CKQ0_9FIRM</name>
<dbReference type="RefSeq" id="WP_092754835.1">
    <property type="nucleotide sequence ID" value="NZ_FOCG01000002.1"/>
</dbReference>
<dbReference type="SMART" id="SM00903">
    <property type="entry name" value="Flavin_Reduct"/>
    <property type="match status" value="1"/>
</dbReference>
<proteinExistence type="predicted"/>
<dbReference type="InterPro" id="IPR050268">
    <property type="entry name" value="NADH-dep_flavin_reductase"/>
</dbReference>
<keyword evidence="4" id="KW-1185">Reference proteome</keyword>
<evidence type="ECO:0000256" key="1">
    <source>
        <dbReference type="ARBA" id="ARBA00023002"/>
    </source>
</evidence>
<feature type="domain" description="Flavin reductase like" evidence="2">
    <location>
        <begin position="7"/>
        <end position="157"/>
    </location>
</feature>
<dbReference type="PANTHER" id="PTHR30466:SF1">
    <property type="entry name" value="FMN REDUCTASE (NADH) RUTF"/>
    <property type="match status" value="1"/>
</dbReference>
<evidence type="ECO:0000259" key="2">
    <source>
        <dbReference type="SMART" id="SM00903"/>
    </source>
</evidence>
<dbReference type="GO" id="GO:0042602">
    <property type="term" value="F:riboflavin reductase (NADPH) activity"/>
    <property type="evidence" value="ECO:0007669"/>
    <property type="project" value="TreeGrafter"/>
</dbReference>
<dbReference type="OrthoDB" id="9799749at2"/>
<dbReference type="Gene3D" id="2.30.110.10">
    <property type="entry name" value="Electron Transport, Fmn-binding Protein, Chain A"/>
    <property type="match status" value="1"/>
</dbReference>
<dbReference type="PANTHER" id="PTHR30466">
    <property type="entry name" value="FLAVIN REDUCTASE"/>
    <property type="match status" value="1"/>
</dbReference>
<dbReference type="GO" id="GO:0010181">
    <property type="term" value="F:FMN binding"/>
    <property type="evidence" value="ECO:0007669"/>
    <property type="project" value="InterPro"/>
</dbReference>
<organism evidence="3 4">
    <name type="scientific">Hydrogenoanaerobacterium saccharovorans</name>
    <dbReference type="NCBI Taxonomy" id="474960"/>
    <lineage>
        <taxon>Bacteria</taxon>
        <taxon>Bacillati</taxon>
        <taxon>Bacillota</taxon>
        <taxon>Clostridia</taxon>
        <taxon>Eubacteriales</taxon>
        <taxon>Oscillospiraceae</taxon>
        <taxon>Hydrogenoanaerobacterium</taxon>
    </lineage>
</organism>
<keyword evidence="1" id="KW-0560">Oxidoreductase</keyword>
<dbReference type="InterPro" id="IPR002563">
    <property type="entry name" value="Flavin_Rdtase-like_dom"/>
</dbReference>
<gene>
    <name evidence="3" type="ORF">SAMN05216180_2143</name>
</gene>